<keyword evidence="2" id="KW-0378">Hydrolase</keyword>
<dbReference type="PANTHER" id="PTHR48081:SF31">
    <property type="entry name" value="STERYL ACETYL HYDROLASE MUG81-RELATED"/>
    <property type="match status" value="1"/>
</dbReference>
<evidence type="ECO:0000256" key="2">
    <source>
        <dbReference type="ARBA" id="ARBA00022801"/>
    </source>
</evidence>
<evidence type="ECO:0000256" key="1">
    <source>
        <dbReference type="ARBA" id="ARBA00010515"/>
    </source>
</evidence>
<dbReference type="InterPro" id="IPR013094">
    <property type="entry name" value="AB_hydrolase_3"/>
</dbReference>
<reference evidence="5" key="1">
    <citation type="journal article" date="2020" name="Stud. Mycol.">
        <title>101 Dothideomycetes genomes: a test case for predicting lifestyles and emergence of pathogens.</title>
        <authorList>
            <person name="Haridas S."/>
            <person name="Albert R."/>
            <person name="Binder M."/>
            <person name="Bloem J."/>
            <person name="Labutti K."/>
            <person name="Salamov A."/>
            <person name="Andreopoulos B."/>
            <person name="Baker S."/>
            <person name="Barry K."/>
            <person name="Bills G."/>
            <person name="Bluhm B."/>
            <person name="Cannon C."/>
            <person name="Castanera R."/>
            <person name="Culley D."/>
            <person name="Daum C."/>
            <person name="Ezra D."/>
            <person name="Gonzalez J."/>
            <person name="Henrissat B."/>
            <person name="Kuo A."/>
            <person name="Liang C."/>
            <person name="Lipzen A."/>
            <person name="Lutzoni F."/>
            <person name="Magnuson J."/>
            <person name="Mondo S."/>
            <person name="Nolan M."/>
            <person name="Ohm R."/>
            <person name="Pangilinan J."/>
            <person name="Park H.-J."/>
            <person name="Ramirez L."/>
            <person name="Alfaro M."/>
            <person name="Sun H."/>
            <person name="Tritt A."/>
            <person name="Yoshinaga Y."/>
            <person name="Zwiers L.-H."/>
            <person name="Turgeon B."/>
            <person name="Goodwin S."/>
            <person name="Spatafora J."/>
            <person name="Crous P."/>
            <person name="Grigoriev I."/>
        </authorList>
    </citation>
    <scope>NUCLEOTIDE SEQUENCE</scope>
    <source>
        <strain evidence="5">CBS 130266</strain>
    </source>
</reference>
<dbReference type="SUPFAM" id="SSF53474">
    <property type="entry name" value="alpha/beta-Hydrolases"/>
    <property type="match status" value="1"/>
</dbReference>
<dbReference type="PANTHER" id="PTHR48081">
    <property type="entry name" value="AB HYDROLASE SUPERFAMILY PROTEIN C4A8.06C"/>
    <property type="match status" value="1"/>
</dbReference>
<dbReference type="Pfam" id="PF07859">
    <property type="entry name" value="Abhydrolase_3"/>
    <property type="match status" value="1"/>
</dbReference>
<evidence type="ECO:0000256" key="3">
    <source>
        <dbReference type="PROSITE-ProRule" id="PRU10038"/>
    </source>
</evidence>
<dbReference type="PROSITE" id="PS01174">
    <property type="entry name" value="LIPASE_GDXG_SER"/>
    <property type="match status" value="1"/>
</dbReference>
<accession>A0A9P4TUB4</accession>
<dbReference type="GO" id="GO:0016787">
    <property type="term" value="F:hydrolase activity"/>
    <property type="evidence" value="ECO:0007669"/>
    <property type="project" value="UniProtKB-KW"/>
</dbReference>
<dbReference type="AlphaFoldDB" id="A0A9P4TUB4"/>
<feature type="domain" description="Alpha/beta hydrolase fold-3" evidence="4">
    <location>
        <begin position="113"/>
        <end position="333"/>
    </location>
</feature>
<protein>
    <submittedName>
        <fullName evidence="5">Alpha/beta-hydrolase</fullName>
    </submittedName>
</protein>
<proteinExistence type="inferred from homology"/>
<dbReference type="InterPro" id="IPR050300">
    <property type="entry name" value="GDXG_lipolytic_enzyme"/>
</dbReference>
<feature type="active site" evidence="3">
    <location>
        <position position="197"/>
    </location>
</feature>
<dbReference type="Gene3D" id="3.40.50.1820">
    <property type="entry name" value="alpha/beta hydrolase"/>
    <property type="match status" value="1"/>
</dbReference>
<comment type="similarity">
    <text evidence="1">Belongs to the 'GDXG' lipolytic enzyme family.</text>
</comment>
<dbReference type="InterPro" id="IPR033140">
    <property type="entry name" value="Lipase_GDXG_put_SER_AS"/>
</dbReference>
<dbReference type="EMBL" id="MU007097">
    <property type="protein sequence ID" value="KAF2421554.1"/>
    <property type="molecule type" value="Genomic_DNA"/>
</dbReference>
<evidence type="ECO:0000259" key="4">
    <source>
        <dbReference type="Pfam" id="PF07859"/>
    </source>
</evidence>
<dbReference type="InterPro" id="IPR029058">
    <property type="entry name" value="AB_hydrolase_fold"/>
</dbReference>
<dbReference type="OrthoDB" id="2152029at2759"/>
<evidence type="ECO:0000313" key="5">
    <source>
        <dbReference type="EMBL" id="KAF2421554.1"/>
    </source>
</evidence>
<comment type="caution">
    <text evidence="5">The sequence shown here is derived from an EMBL/GenBank/DDBJ whole genome shotgun (WGS) entry which is preliminary data.</text>
</comment>
<keyword evidence="6" id="KW-1185">Reference proteome</keyword>
<organism evidence="5 6">
    <name type="scientific">Tothia fuscella</name>
    <dbReference type="NCBI Taxonomy" id="1048955"/>
    <lineage>
        <taxon>Eukaryota</taxon>
        <taxon>Fungi</taxon>
        <taxon>Dikarya</taxon>
        <taxon>Ascomycota</taxon>
        <taxon>Pezizomycotina</taxon>
        <taxon>Dothideomycetes</taxon>
        <taxon>Pleosporomycetidae</taxon>
        <taxon>Venturiales</taxon>
        <taxon>Cylindrosympodiaceae</taxon>
        <taxon>Tothia</taxon>
    </lineage>
</organism>
<name>A0A9P4TUB4_9PEZI</name>
<sequence>MSNSEKAPIPTIGEKAGIGLTFTKVLLAALTRLAISPFKRSTGARTYYRDITYTAIRTQLRNMNISQMRYLSPTTTVSYHLAAKTLGFQPSSIDLPNGVQAHWLGDKDASLTLVYFHGGGYVQPAGPHFAYLCSMLKELNEHEGMGGGRAKISALVLAYTLAPDAEYPTQLSEAATLIDHLLKSGRAPSSLLLAGDSAGANLVLSLLSHILHPHPNANAVEAKIPILTLSEPLRAIFLISPWVSFSPLTHPSNTTNAETDIFDSAPLKLWSNAFLGSTKRHGILLGDSYSEPLIAEPTWWSGAHEVVNEVLIWGGGGEILIDSIRAFGDKFVEGWVGGGGEGGKVTRIEGVGMAHEEQILDVLLGFKEKGAGAVEIEEWVKAKL</sequence>
<evidence type="ECO:0000313" key="6">
    <source>
        <dbReference type="Proteomes" id="UP000800235"/>
    </source>
</evidence>
<dbReference type="Proteomes" id="UP000800235">
    <property type="component" value="Unassembled WGS sequence"/>
</dbReference>
<gene>
    <name evidence="5" type="ORF">EJ08DRAFT_491955</name>
</gene>